<sequence>MLLCNAGLMDQLQATLNLSSSSLFPTSTLLCCSRLLLSTLVTLQHTHSAQVHRSIRLNLGSTVQALVLGKRKTGSLLLARSLRLLQAVLDVDLESPVLCVSVGPRAGQRPLGDTDSSLYPLGSYGAHCLITTLYGLLLQ</sequence>
<dbReference type="PANTHER" id="PTHR12044">
    <property type="entry name" value="BCL2 INTERACTING MEDIATOR OF CELL DEATH"/>
    <property type="match status" value="1"/>
</dbReference>
<evidence type="ECO:0000313" key="2">
    <source>
        <dbReference type="RefSeq" id="XP_038845168.1"/>
    </source>
</evidence>
<name>A0A8U0QLA0_SALNM</name>
<dbReference type="AlphaFoldDB" id="A0A8U0QLA0"/>
<dbReference type="Proteomes" id="UP000808372">
    <property type="component" value="Chromosome 3"/>
</dbReference>
<gene>
    <name evidence="2" type="primary">LOC120044576</name>
</gene>
<dbReference type="RefSeq" id="XP_038845168.1">
    <property type="nucleotide sequence ID" value="XM_038989240.1"/>
</dbReference>
<keyword evidence="1" id="KW-1185">Reference proteome</keyword>
<accession>A0A8U0QLA0</accession>
<evidence type="ECO:0000313" key="1">
    <source>
        <dbReference type="Proteomes" id="UP000808372"/>
    </source>
</evidence>
<proteinExistence type="predicted"/>
<dbReference type="GO" id="GO:0007127">
    <property type="term" value="P:meiosis I"/>
    <property type="evidence" value="ECO:0007669"/>
    <property type="project" value="TreeGrafter"/>
</dbReference>
<protein>
    <submittedName>
        <fullName evidence="2">Uncharacterized protein LOC120044576</fullName>
    </submittedName>
</protein>
<dbReference type="InterPro" id="IPR052133">
    <property type="entry name" value="Immune_Signaling-Apoptosis_Reg"/>
</dbReference>
<dbReference type="KEGG" id="snh:120044576"/>
<dbReference type="GeneID" id="120044576"/>
<dbReference type="PANTHER" id="PTHR12044:SF14">
    <property type="entry name" value="MEIOTIC DOUBLE-STRANDED BREAK FORMATION PROTEIN 1"/>
    <property type="match status" value="1"/>
</dbReference>
<organism evidence="1 2">
    <name type="scientific">Salvelinus namaycush</name>
    <name type="common">Lake trout</name>
    <name type="synonym">Salmo namaycush</name>
    <dbReference type="NCBI Taxonomy" id="8040"/>
    <lineage>
        <taxon>Eukaryota</taxon>
        <taxon>Metazoa</taxon>
        <taxon>Chordata</taxon>
        <taxon>Craniata</taxon>
        <taxon>Vertebrata</taxon>
        <taxon>Euteleostomi</taxon>
        <taxon>Actinopterygii</taxon>
        <taxon>Neopterygii</taxon>
        <taxon>Teleostei</taxon>
        <taxon>Protacanthopterygii</taxon>
        <taxon>Salmoniformes</taxon>
        <taxon>Salmonidae</taxon>
        <taxon>Salmoninae</taxon>
        <taxon>Salvelinus</taxon>
    </lineage>
</organism>
<reference evidence="2" key="1">
    <citation type="submission" date="2025-08" db="UniProtKB">
        <authorList>
            <consortium name="RefSeq"/>
        </authorList>
    </citation>
    <scope>IDENTIFICATION</scope>
    <source>
        <tissue evidence="2">White muscle</tissue>
    </source>
</reference>